<dbReference type="GeneID" id="17250256"/>
<sequence>MGCGHSKSYARESESAPAPTIHQRLTIAAEESVKLIDPRKSSAVPLLLSLQSEPLADAMVRRSSVTRRSTVSPPPVERSPYELNEQVTADGRHCWSAIAPNGFEIRGENYLRDRKKVPSACGSQLLAVELFRAKTFFANVAGRPGAPTSTLHERCESPLSRIVVVVVVIPTGKWVVHLAMYFGVLETLEEESPAAAALLERFAHAADDFRNDRFKLIPRLVRAPLTLRLACPSRPAITAKGGRGVPQRYFSTPEYVEVDMDISKEAIANRVLGLVRPVSKLIVADLAFVLEGQRQEELPEVVLGAARLYNLDLSEAAVPLLEEA</sequence>
<dbReference type="PANTHER" id="PTHR12136">
    <property type="entry name" value="ENHANCED DISEASE RESISTANCE-RELATED"/>
    <property type="match status" value="1"/>
</dbReference>
<dbReference type="Pfam" id="PF07059">
    <property type="entry name" value="EDR2_C"/>
    <property type="match status" value="1"/>
</dbReference>
<dbReference type="InterPro" id="IPR009769">
    <property type="entry name" value="EDR2_C"/>
</dbReference>
<dbReference type="EnsemblProtists" id="EOD04112">
    <property type="protein sequence ID" value="EOD04112"/>
    <property type="gene ID" value="EMIHUDRAFT_221560"/>
</dbReference>
<dbReference type="Proteomes" id="UP000013827">
    <property type="component" value="Unassembled WGS sequence"/>
</dbReference>
<proteinExistence type="predicted"/>
<evidence type="ECO:0000313" key="4">
    <source>
        <dbReference type="Proteomes" id="UP000013827"/>
    </source>
</evidence>
<dbReference type="STRING" id="2903.R1B4X4"/>
<reference evidence="3" key="2">
    <citation type="submission" date="2024-10" db="UniProtKB">
        <authorList>
            <consortium name="EnsemblProtists"/>
        </authorList>
    </citation>
    <scope>IDENTIFICATION</scope>
</reference>
<dbReference type="eggNOG" id="ENOG502QRRZ">
    <property type="taxonomic scope" value="Eukaryota"/>
</dbReference>
<dbReference type="PANTHER" id="PTHR12136:SF41">
    <property type="entry name" value="PLECKSTRIN HOMOLOGY (PH) AND LIPID-BINDING START DOMAINS-CONTAINING PROTEIN"/>
    <property type="match status" value="1"/>
</dbReference>
<dbReference type="KEGG" id="ehx:EMIHUDRAFT_221560"/>
<dbReference type="InterPro" id="IPR045096">
    <property type="entry name" value="EDR2-like"/>
</dbReference>
<keyword evidence="4" id="KW-1185">Reference proteome</keyword>
<dbReference type="HOGENOM" id="CLU_859036_0_0_1"/>
<organism evidence="3 4">
    <name type="scientific">Emiliania huxleyi (strain CCMP1516)</name>
    <dbReference type="NCBI Taxonomy" id="280463"/>
    <lineage>
        <taxon>Eukaryota</taxon>
        <taxon>Haptista</taxon>
        <taxon>Haptophyta</taxon>
        <taxon>Prymnesiophyceae</taxon>
        <taxon>Isochrysidales</taxon>
        <taxon>Noelaerhabdaceae</taxon>
        <taxon>Emiliania</taxon>
    </lineage>
</organism>
<name>A0A0D3HYM7_EMIH1</name>
<evidence type="ECO:0000259" key="2">
    <source>
        <dbReference type="Pfam" id="PF07059"/>
    </source>
</evidence>
<dbReference type="OMA" id="FIHEDDH"/>
<evidence type="ECO:0000313" key="3">
    <source>
        <dbReference type="EnsemblProtists" id="EOD04112"/>
    </source>
</evidence>
<feature type="region of interest" description="Disordered" evidence="1">
    <location>
        <begin position="1"/>
        <end position="20"/>
    </location>
</feature>
<accession>A0A0D3HYM7</accession>
<dbReference type="AlphaFoldDB" id="A0A0D3HYM7"/>
<dbReference type="RefSeq" id="XP_005756541.1">
    <property type="nucleotide sequence ID" value="XM_005756484.1"/>
</dbReference>
<evidence type="ECO:0000256" key="1">
    <source>
        <dbReference type="SAM" id="MobiDB-lite"/>
    </source>
</evidence>
<dbReference type="PaxDb" id="2903-EOD04112"/>
<feature type="domain" description="Protein ENHANCED DISEASE RESISTANCE 2 C-terminal" evidence="2">
    <location>
        <begin position="95"/>
        <end position="312"/>
    </location>
</feature>
<reference evidence="4" key="1">
    <citation type="journal article" date="2013" name="Nature">
        <title>Pan genome of the phytoplankton Emiliania underpins its global distribution.</title>
        <authorList>
            <person name="Read B.A."/>
            <person name="Kegel J."/>
            <person name="Klute M.J."/>
            <person name="Kuo A."/>
            <person name="Lefebvre S.C."/>
            <person name="Maumus F."/>
            <person name="Mayer C."/>
            <person name="Miller J."/>
            <person name="Monier A."/>
            <person name="Salamov A."/>
            <person name="Young J."/>
            <person name="Aguilar M."/>
            <person name="Claverie J.M."/>
            <person name="Frickenhaus S."/>
            <person name="Gonzalez K."/>
            <person name="Herman E.K."/>
            <person name="Lin Y.C."/>
            <person name="Napier J."/>
            <person name="Ogata H."/>
            <person name="Sarno A.F."/>
            <person name="Shmutz J."/>
            <person name="Schroeder D."/>
            <person name="de Vargas C."/>
            <person name="Verret F."/>
            <person name="von Dassow P."/>
            <person name="Valentin K."/>
            <person name="Van de Peer Y."/>
            <person name="Wheeler G."/>
            <person name="Dacks J.B."/>
            <person name="Delwiche C.F."/>
            <person name="Dyhrman S.T."/>
            <person name="Glockner G."/>
            <person name="John U."/>
            <person name="Richards T."/>
            <person name="Worden A.Z."/>
            <person name="Zhang X."/>
            <person name="Grigoriev I.V."/>
            <person name="Allen A.E."/>
            <person name="Bidle K."/>
            <person name="Borodovsky M."/>
            <person name="Bowler C."/>
            <person name="Brownlee C."/>
            <person name="Cock J.M."/>
            <person name="Elias M."/>
            <person name="Gladyshev V.N."/>
            <person name="Groth M."/>
            <person name="Guda C."/>
            <person name="Hadaegh A."/>
            <person name="Iglesias-Rodriguez M.D."/>
            <person name="Jenkins J."/>
            <person name="Jones B.M."/>
            <person name="Lawson T."/>
            <person name="Leese F."/>
            <person name="Lindquist E."/>
            <person name="Lobanov A."/>
            <person name="Lomsadze A."/>
            <person name="Malik S.B."/>
            <person name="Marsh M.E."/>
            <person name="Mackinder L."/>
            <person name="Mock T."/>
            <person name="Mueller-Roeber B."/>
            <person name="Pagarete A."/>
            <person name="Parker M."/>
            <person name="Probert I."/>
            <person name="Quesneville H."/>
            <person name="Raines C."/>
            <person name="Rensing S.A."/>
            <person name="Riano-Pachon D.M."/>
            <person name="Richier S."/>
            <person name="Rokitta S."/>
            <person name="Shiraiwa Y."/>
            <person name="Soanes D.M."/>
            <person name="van der Giezen M."/>
            <person name="Wahlund T.M."/>
            <person name="Williams B."/>
            <person name="Wilson W."/>
            <person name="Wolfe G."/>
            <person name="Wurch L.L."/>
        </authorList>
    </citation>
    <scope>NUCLEOTIDE SEQUENCE</scope>
</reference>
<protein>
    <recommendedName>
        <fullName evidence="2">Protein ENHANCED DISEASE RESISTANCE 2 C-terminal domain-containing protein</fullName>
    </recommendedName>
</protein>